<keyword evidence="1" id="KW-0812">Transmembrane</keyword>
<reference evidence="2" key="1">
    <citation type="journal article" date="2014" name="Front. Microbiol.">
        <title>High frequency of phylogenetically diverse reductive dehalogenase-homologous genes in deep subseafloor sedimentary metagenomes.</title>
        <authorList>
            <person name="Kawai M."/>
            <person name="Futagami T."/>
            <person name="Toyoda A."/>
            <person name="Takaki Y."/>
            <person name="Nishi S."/>
            <person name="Hori S."/>
            <person name="Arai W."/>
            <person name="Tsubouchi T."/>
            <person name="Morono Y."/>
            <person name="Uchiyama I."/>
            <person name="Ito T."/>
            <person name="Fujiyama A."/>
            <person name="Inagaki F."/>
            <person name="Takami H."/>
        </authorList>
    </citation>
    <scope>NUCLEOTIDE SEQUENCE</scope>
    <source>
        <strain evidence="2">Expedition CK06-06</strain>
    </source>
</reference>
<protein>
    <submittedName>
        <fullName evidence="2">Uncharacterized protein</fullName>
    </submittedName>
</protein>
<name>X0WGQ1_9ZZZZ</name>
<evidence type="ECO:0000313" key="2">
    <source>
        <dbReference type="EMBL" id="GAG30114.1"/>
    </source>
</evidence>
<dbReference type="EMBL" id="BARS01047838">
    <property type="protein sequence ID" value="GAG30114.1"/>
    <property type="molecule type" value="Genomic_DNA"/>
</dbReference>
<feature type="transmembrane region" description="Helical" evidence="1">
    <location>
        <begin position="12"/>
        <end position="29"/>
    </location>
</feature>
<comment type="caution">
    <text evidence="2">The sequence shown here is derived from an EMBL/GenBank/DDBJ whole genome shotgun (WGS) entry which is preliminary data.</text>
</comment>
<dbReference type="AlphaFoldDB" id="X0WGQ1"/>
<keyword evidence="1" id="KW-0472">Membrane</keyword>
<keyword evidence="1" id="KW-1133">Transmembrane helix</keyword>
<evidence type="ECO:0000256" key="1">
    <source>
        <dbReference type="SAM" id="Phobius"/>
    </source>
</evidence>
<feature type="non-terminal residue" evidence="2">
    <location>
        <position position="30"/>
    </location>
</feature>
<organism evidence="2">
    <name type="scientific">marine sediment metagenome</name>
    <dbReference type="NCBI Taxonomy" id="412755"/>
    <lineage>
        <taxon>unclassified sequences</taxon>
        <taxon>metagenomes</taxon>
        <taxon>ecological metagenomes</taxon>
    </lineage>
</organism>
<gene>
    <name evidence="2" type="ORF">S01H1_71798</name>
</gene>
<accession>X0WGQ1</accession>
<proteinExistence type="predicted"/>
<sequence>MKIKKAQVAMEFLMTYGWAILAVIIAIGAL</sequence>